<dbReference type="AlphaFoldDB" id="A0A5J4YYM4"/>
<accession>A0A5J4YYM4</accession>
<feature type="region of interest" description="Disordered" evidence="1">
    <location>
        <begin position="1"/>
        <end position="27"/>
    </location>
</feature>
<keyword evidence="4" id="KW-1185">Reference proteome</keyword>
<sequence>MDKVRKRSGMPGVRVLNEDGSADAGKHADSQHRAAIPFLGFLFAAGTQQRQMPTMEQRRANANHATELSKELRVKVLNVYGKFLSDDGSSVDYVALRSSKQFEEYLHAARRLRDVDLGALERSEFIALVLNLYNAMVIHGLAVAHKQPSNIVQRLRFYNKVVYRIGPHAYSVNDLENGLLRGNRKGAAPLSRPPFGKGDPRASYALSDPDERIHFALNCGAKSCPSIRYYSPESLDAELRTAAQQFILDDSNVKIRPSDDSAKCATSKAEHPPRVELSSIFDWYRPDFTGSDTSDKALLLRIAKYLDESEPLRSRLEAAALAGASVVFATYDWDVNDVSEN</sequence>
<protein>
    <recommendedName>
        <fullName evidence="2">DUF547 domain-containing protein</fullName>
    </recommendedName>
</protein>
<dbReference type="OrthoDB" id="418495at2759"/>
<dbReference type="PANTHER" id="PTHR46361:SF3">
    <property type="entry name" value="ELECTRON CARRIER_ PROTEIN DISULFIDE OXIDOREDUCTASE"/>
    <property type="match status" value="1"/>
</dbReference>
<comment type="caution">
    <text evidence="3">The sequence shown here is derived from an EMBL/GenBank/DDBJ whole genome shotgun (WGS) entry which is preliminary data.</text>
</comment>
<evidence type="ECO:0000256" key="1">
    <source>
        <dbReference type="SAM" id="MobiDB-lite"/>
    </source>
</evidence>
<dbReference type="EMBL" id="VRMN01000003">
    <property type="protein sequence ID" value="KAA8496225.1"/>
    <property type="molecule type" value="Genomic_DNA"/>
</dbReference>
<name>A0A5J4YYM4_PORPP</name>
<organism evidence="3 4">
    <name type="scientific">Porphyridium purpureum</name>
    <name type="common">Red alga</name>
    <name type="synonym">Porphyridium cruentum</name>
    <dbReference type="NCBI Taxonomy" id="35688"/>
    <lineage>
        <taxon>Eukaryota</taxon>
        <taxon>Rhodophyta</taxon>
        <taxon>Bangiophyceae</taxon>
        <taxon>Porphyridiales</taxon>
        <taxon>Porphyridiaceae</taxon>
        <taxon>Porphyridium</taxon>
    </lineage>
</organism>
<evidence type="ECO:0000313" key="3">
    <source>
        <dbReference type="EMBL" id="KAA8496225.1"/>
    </source>
</evidence>
<dbReference type="InterPro" id="IPR006869">
    <property type="entry name" value="DUF547"/>
</dbReference>
<dbReference type="Proteomes" id="UP000324585">
    <property type="component" value="Unassembled WGS sequence"/>
</dbReference>
<feature type="domain" description="DUF547" evidence="2">
    <location>
        <begin position="119"/>
        <end position="247"/>
    </location>
</feature>
<dbReference type="Pfam" id="PF04784">
    <property type="entry name" value="DUF547"/>
    <property type="match status" value="1"/>
</dbReference>
<gene>
    <name evidence="3" type="ORF">FVE85_2380</name>
</gene>
<proteinExistence type="predicted"/>
<evidence type="ECO:0000313" key="4">
    <source>
        <dbReference type="Proteomes" id="UP000324585"/>
    </source>
</evidence>
<evidence type="ECO:0000259" key="2">
    <source>
        <dbReference type="Pfam" id="PF04784"/>
    </source>
</evidence>
<reference evidence="4" key="1">
    <citation type="journal article" date="2019" name="Nat. Commun.">
        <title>Expansion of phycobilisome linker gene families in mesophilic red algae.</title>
        <authorList>
            <person name="Lee J."/>
            <person name="Kim D."/>
            <person name="Bhattacharya D."/>
            <person name="Yoon H.S."/>
        </authorList>
    </citation>
    <scope>NUCLEOTIDE SEQUENCE [LARGE SCALE GENOMIC DNA]</scope>
    <source>
        <strain evidence="4">CCMP 1328</strain>
    </source>
</reference>
<dbReference type="PANTHER" id="PTHR46361">
    <property type="entry name" value="ELECTRON CARRIER/ PROTEIN DISULFIDE OXIDOREDUCTASE"/>
    <property type="match status" value="1"/>
</dbReference>
<dbReference type="OMA" id="EFEMHAN"/>